<dbReference type="Gene3D" id="3.30.300.30">
    <property type="match status" value="1"/>
</dbReference>
<dbReference type="Pfam" id="PF00668">
    <property type="entry name" value="Condensation"/>
    <property type="match status" value="2"/>
</dbReference>
<feature type="region of interest" description="Disordered" evidence="6">
    <location>
        <begin position="1"/>
        <end position="37"/>
    </location>
</feature>
<dbReference type="Gene3D" id="3.40.50.12780">
    <property type="entry name" value="N-terminal domain of ligase-like"/>
    <property type="match status" value="2"/>
</dbReference>
<dbReference type="GO" id="GO:0043041">
    <property type="term" value="P:amino acid activation for nonribosomal peptide biosynthetic process"/>
    <property type="evidence" value="ECO:0007669"/>
    <property type="project" value="TreeGrafter"/>
</dbReference>
<keyword evidence="9" id="KW-1185">Reference proteome</keyword>
<dbReference type="CDD" id="cd05918">
    <property type="entry name" value="A_NRPS_SidN3_like"/>
    <property type="match status" value="1"/>
</dbReference>
<reference evidence="9" key="1">
    <citation type="journal article" date="2018" name="Proc. Natl. Acad. Sci. U.S.A.">
        <title>Linking secondary metabolites to gene clusters through genome sequencing of six diverse Aspergillus species.</title>
        <authorList>
            <person name="Kaerboelling I."/>
            <person name="Vesth T.C."/>
            <person name="Frisvad J.C."/>
            <person name="Nybo J.L."/>
            <person name="Theobald S."/>
            <person name="Kuo A."/>
            <person name="Bowyer P."/>
            <person name="Matsuda Y."/>
            <person name="Mondo S."/>
            <person name="Lyhne E.K."/>
            <person name="Kogle M.E."/>
            <person name="Clum A."/>
            <person name="Lipzen A."/>
            <person name="Salamov A."/>
            <person name="Ngan C.Y."/>
            <person name="Daum C."/>
            <person name="Chiniquy J."/>
            <person name="Barry K."/>
            <person name="LaButti K."/>
            <person name="Haridas S."/>
            <person name="Simmons B.A."/>
            <person name="Magnuson J.K."/>
            <person name="Mortensen U.H."/>
            <person name="Larsen T.O."/>
            <person name="Grigoriev I.V."/>
            <person name="Baker S.E."/>
            <person name="Andersen M.R."/>
        </authorList>
    </citation>
    <scope>NUCLEOTIDE SEQUENCE [LARGE SCALE GENOMIC DNA]</scope>
    <source>
        <strain evidence="9">IBT 16806</strain>
    </source>
</reference>
<dbReference type="OMA" id="YTIWEVT"/>
<keyword evidence="4" id="KW-0677">Repeat</keyword>
<dbReference type="InterPro" id="IPR020806">
    <property type="entry name" value="PKS_PP-bd"/>
</dbReference>
<evidence type="ECO:0000259" key="7">
    <source>
        <dbReference type="PROSITE" id="PS50075"/>
    </source>
</evidence>
<proteinExistence type="inferred from homology"/>
<dbReference type="InterPro" id="IPR045851">
    <property type="entry name" value="AMP-bd_C_sf"/>
</dbReference>
<dbReference type="RefSeq" id="XP_024677539.1">
    <property type="nucleotide sequence ID" value="XM_024825291.1"/>
</dbReference>
<evidence type="ECO:0000256" key="6">
    <source>
        <dbReference type="SAM" id="MobiDB-lite"/>
    </source>
</evidence>
<protein>
    <recommendedName>
        <fullName evidence="7">Carrier domain-containing protein</fullName>
    </recommendedName>
</protein>
<dbReference type="Pfam" id="PF00501">
    <property type="entry name" value="AMP-binding"/>
    <property type="match status" value="2"/>
</dbReference>
<dbReference type="InterPro" id="IPR036736">
    <property type="entry name" value="ACP-like_sf"/>
</dbReference>
<evidence type="ECO:0000313" key="8">
    <source>
        <dbReference type="EMBL" id="PKX88944.1"/>
    </source>
</evidence>
<dbReference type="InterPro" id="IPR000873">
    <property type="entry name" value="AMP-dep_synth/lig_dom"/>
</dbReference>
<name>A0A2I1BUC0_ASPN1</name>
<dbReference type="Pfam" id="PF00550">
    <property type="entry name" value="PP-binding"/>
    <property type="match status" value="2"/>
</dbReference>
<comment type="caution">
    <text evidence="8">The sequence shown here is derived from an EMBL/GenBank/DDBJ whole genome shotgun (WGS) entry which is preliminary data.</text>
</comment>
<dbReference type="Gene3D" id="3.30.559.30">
    <property type="entry name" value="Nonribosomal peptide synthetase, condensation domain"/>
    <property type="match status" value="2"/>
</dbReference>
<dbReference type="InterPro" id="IPR020845">
    <property type="entry name" value="AMP-binding_CS"/>
</dbReference>
<dbReference type="Proteomes" id="UP000234474">
    <property type="component" value="Unassembled WGS sequence"/>
</dbReference>
<comment type="similarity">
    <text evidence="5">Belongs to the NRP synthetase family.</text>
</comment>
<feature type="domain" description="Carrier" evidence="7">
    <location>
        <begin position="551"/>
        <end position="627"/>
    </location>
</feature>
<dbReference type="GO" id="GO:0005737">
    <property type="term" value="C:cytoplasm"/>
    <property type="evidence" value="ECO:0007669"/>
    <property type="project" value="TreeGrafter"/>
</dbReference>
<dbReference type="SMART" id="SM00823">
    <property type="entry name" value="PKS_PP"/>
    <property type="match status" value="2"/>
</dbReference>
<evidence type="ECO:0000256" key="3">
    <source>
        <dbReference type="ARBA" id="ARBA00022598"/>
    </source>
</evidence>
<organism evidence="8 9">
    <name type="scientific">Aspergillus novofumigatus (strain IBT 16806)</name>
    <dbReference type="NCBI Taxonomy" id="1392255"/>
    <lineage>
        <taxon>Eukaryota</taxon>
        <taxon>Fungi</taxon>
        <taxon>Dikarya</taxon>
        <taxon>Ascomycota</taxon>
        <taxon>Pezizomycotina</taxon>
        <taxon>Eurotiomycetes</taxon>
        <taxon>Eurotiomycetidae</taxon>
        <taxon>Eurotiales</taxon>
        <taxon>Aspergillaceae</taxon>
        <taxon>Aspergillus</taxon>
        <taxon>Aspergillus subgen. Fumigati</taxon>
    </lineage>
</organism>
<evidence type="ECO:0000256" key="2">
    <source>
        <dbReference type="ARBA" id="ARBA00022553"/>
    </source>
</evidence>
<dbReference type="GO" id="GO:0044550">
    <property type="term" value="P:secondary metabolite biosynthetic process"/>
    <property type="evidence" value="ECO:0007669"/>
    <property type="project" value="TreeGrafter"/>
</dbReference>
<dbReference type="InterPro" id="IPR023213">
    <property type="entry name" value="CAT-like_dom_sf"/>
</dbReference>
<accession>A0A2I1BUC0</accession>
<dbReference type="PROSITE" id="PS00455">
    <property type="entry name" value="AMP_BINDING"/>
    <property type="match status" value="1"/>
</dbReference>
<dbReference type="Gene3D" id="3.30.559.10">
    <property type="entry name" value="Chloramphenicol acetyltransferase-like domain"/>
    <property type="match status" value="3"/>
</dbReference>
<evidence type="ECO:0000256" key="5">
    <source>
        <dbReference type="ARBA" id="ARBA00029454"/>
    </source>
</evidence>
<dbReference type="SUPFAM" id="SSF47336">
    <property type="entry name" value="ACP-like"/>
    <property type="match status" value="2"/>
</dbReference>
<keyword evidence="3" id="KW-0436">Ligase</keyword>
<feature type="compositionally biased region" description="Polar residues" evidence="6">
    <location>
        <begin position="1"/>
        <end position="10"/>
    </location>
</feature>
<dbReference type="PROSITE" id="PS50075">
    <property type="entry name" value="CARRIER"/>
    <property type="match status" value="2"/>
</dbReference>
<dbReference type="GO" id="GO:0031177">
    <property type="term" value="F:phosphopantetheine binding"/>
    <property type="evidence" value="ECO:0007669"/>
    <property type="project" value="InterPro"/>
</dbReference>
<sequence>MSNAQVPSTSEDLERPGVFPKLRSPGNEGRQTASITLGPNDSKVLMEVARGGNPSLLHLLKTAWPILLADYVDSKTVSFGILSSDAGNDIVEQWSAVVNPEQPISRAVTLEKLHEWPLAEVGHNEESIVPVLLEKSKWAVVAILGVLKAGAAFVLLDISYPAGRLRDICEDVQAQVVMQSVEAPIIDRPMNIVAVGEDLKDWVYYPPPRAPVTSKNAAYVSYTSGSTGKPKGVVIEHGSFCTNAMATSKIHNLSSSSRVLQYASFAFDVSIQESEACGELQVNWAELTPSVARLLHPKEVPSIRTLVLGGEPTSSIDISRWQNLRLISAYGPAECTIVSTVQPHVQEPGNIGRSYGGTCWIVDKDNHHRLLPIGAVGELVIGGPIVGHYRFYRTGDLVRYNVDGDIIYCGRKDTQVKIHGQRMELGEIEYHARTCLGHDDLIVELGLWAYQRPFLVLFMAPKGQVAEDACPSSLFCEPNDEFRRRILHLKARLRNRLPEYMIPTVYIPGSGIPLSRTGKVDRRLLRSAFGQLSDAQVRKYHISDPSPAVESPLTPAEKTIRELLATVLQLPEAEIGIDDSIFQLGADSITAISLVAEARRRGLDMMVASIFQSRSIRKLVAVTDNICACSTSPAAKQCIIALSQIEDMYPCTPLQEAMMGFTMRNPGSLQAQIHFRLPMALDIARFKDAWGKVIAARLILRTRIVQLDTAQALQVIVRSEEKIPWHFVKHVHEVVQTFMLLGDPLIQLCMDSEPDETVQLIFVLTMHHAVFDKWSYRIILEEYTQSNDVVFGVTVNGRSAPVSGIHELAAPTIATIPLRTVLQPDVSVQETLVRMQEHATRLIPFEHTGLRWIKSFSAGAALACDFKSLLVIQPPVRGGVSDGLFGEPLENDDEQLKFSTHPLTLICELADNCWVDVTAVIDSAVTSPDEAQAMLQQFAGLFSKINDNLERPVGSIIKSLPKDSAGRPDREGLRAAASNLCRKIQQDSMFPTKSEAAFSRPIHLSTAQNIVAHVLGLKVEDVDSEDDFFVFGGDSSTAMQMVMLCRKEGFSLTVRDIFQQRMMSRIASKLQPLARIKPPPDHAADWNMSSLFSLLCMAGESERARFEADVKTKLGIASMDAVEDAYPCTTSYTIWEVTATGRDSAVCPFRLRDAWLSLVHRHSALRTILIDNPLPGKSWKKIHIVLHGSPSEDTVFSGVSDDTMHRPNLMTGTGCPPFKFAIYQTQQNRVYCKLEGNQAFLDATSLLIILQDLAQAYTATLSSAPGPPYRSVVEYFDYTSEDEGHADYWKKQMAAAEPCIFPSLKSEGPGQDTLSVTRIEIRDAVDLRQYCVTSGFVLSNVLQVAWGLTLQSYTHQNIVCFGTLVSGRDLPLQGVHETIGPFFNVLPCQLNLSCPDHLLRVLGGNQVEIANRLSYQHYCLNDILRQSNFVGQRLFNTCISLEQQLSSLQVDGICFTEIDTREPTEYILLSVIDKQSTLEARLTYFSSIMSDQQAAEVVRRFEEYVSHILHNTSTS</sequence>
<dbReference type="OrthoDB" id="416786at2759"/>
<dbReference type="InterPro" id="IPR009081">
    <property type="entry name" value="PP-bd_ACP"/>
</dbReference>
<dbReference type="EMBL" id="MSZS01000011">
    <property type="protein sequence ID" value="PKX88944.1"/>
    <property type="molecule type" value="Genomic_DNA"/>
</dbReference>
<dbReference type="InterPro" id="IPR042099">
    <property type="entry name" value="ANL_N_sf"/>
</dbReference>
<dbReference type="GO" id="GO:0016874">
    <property type="term" value="F:ligase activity"/>
    <property type="evidence" value="ECO:0007669"/>
    <property type="project" value="UniProtKB-KW"/>
</dbReference>
<evidence type="ECO:0000313" key="9">
    <source>
        <dbReference type="Proteomes" id="UP000234474"/>
    </source>
</evidence>
<dbReference type="PANTHER" id="PTHR45527">
    <property type="entry name" value="NONRIBOSOMAL PEPTIDE SYNTHETASE"/>
    <property type="match status" value="1"/>
</dbReference>
<evidence type="ECO:0000256" key="1">
    <source>
        <dbReference type="ARBA" id="ARBA00022450"/>
    </source>
</evidence>
<dbReference type="SUPFAM" id="SSF52777">
    <property type="entry name" value="CoA-dependent acyltransferases"/>
    <property type="match status" value="4"/>
</dbReference>
<keyword evidence="1" id="KW-0596">Phosphopantetheine</keyword>
<dbReference type="GeneID" id="36532616"/>
<dbReference type="STRING" id="1392255.A0A2I1BUC0"/>
<dbReference type="VEuPathDB" id="FungiDB:P174DRAFT_425495"/>
<dbReference type="CDD" id="cd19545">
    <property type="entry name" value="FUM14_C_NRPS-like"/>
    <property type="match status" value="1"/>
</dbReference>
<feature type="domain" description="Carrier" evidence="7">
    <location>
        <begin position="998"/>
        <end position="1074"/>
    </location>
</feature>
<gene>
    <name evidence="8" type="ORF">P174DRAFT_425495</name>
</gene>
<dbReference type="PANTHER" id="PTHR45527:SF1">
    <property type="entry name" value="FATTY ACID SYNTHASE"/>
    <property type="match status" value="1"/>
</dbReference>
<keyword evidence="2" id="KW-0597">Phosphoprotein</keyword>
<dbReference type="Gene3D" id="1.10.1200.10">
    <property type="entry name" value="ACP-like"/>
    <property type="match status" value="2"/>
</dbReference>
<dbReference type="InterPro" id="IPR001242">
    <property type="entry name" value="Condensation_dom"/>
</dbReference>
<evidence type="ECO:0000256" key="4">
    <source>
        <dbReference type="ARBA" id="ARBA00022737"/>
    </source>
</evidence>
<dbReference type="SUPFAM" id="SSF56801">
    <property type="entry name" value="Acetyl-CoA synthetase-like"/>
    <property type="match status" value="1"/>
</dbReference>